<evidence type="ECO:0000313" key="5">
    <source>
        <dbReference type="Proteomes" id="UP001057580"/>
    </source>
</evidence>
<sequence length="97" mass="10190">MERDDSSTAGSASDERAEEADGWQFGDRDTTPVETDSASPSDSGFDAEPEAERRGSVAGGTDRRLPVEPEPVSLESAVFVLLGVVVTLAVFAQFVVG</sequence>
<protein>
    <recommendedName>
        <fullName evidence="3">DUF7312 domain-containing protein</fullName>
    </recommendedName>
</protein>
<name>A0A9E7R3U6_9EURY</name>
<feature type="region of interest" description="Disordered" evidence="1">
    <location>
        <begin position="1"/>
        <end position="67"/>
    </location>
</feature>
<organism evidence="4 5">
    <name type="scientific">Salinirubellus salinus</name>
    <dbReference type="NCBI Taxonomy" id="1364945"/>
    <lineage>
        <taxon>Archaea</taxon>
        <taxon>Methanobacteriati</taxon>
        <taxon>Methanobacteriota</taxon>
        <taxon>Stenosarchaea group</taxon>
        <taxon>Halobacteria</taxon>
        <taxon>Halobacteriales</taxon>
        <taxon>Natronomonadaceae</taxon>
        <taxon>Salinirubellus</taxon>
    </lineage>
</organism>
<reference evidence="4" key="1">
    <citation type="submission" date="2022-09" db="EMBL/GenBank/DDBJ databases">
        <title>Diverse halophilic archaea isolated from saline environments.</title>
        <authorList>
            <person name="Cui H.-L."/>
        </authorList>
    </citation>
    <scope>NUCLEOTIDE SEQUENCE</scope>
    <source>
        <strain evidence="4">ZS-35-S2</strain>
    </source>
</reference>
<dbReference type="AlphaFoldDB" id="A0A9E7R3U6"/>
<feature type="domain" description="DUF7312" evidence="3">
    <location>
        <begin position="21"/>
        <end position="93"/>
    </location>
</feature>
<evidence type="ECO:0000313" key="4">
    <source>
        <dbReference type="EMBL" id="UWM54928.1"/>
    </source>
</evidence>
<evidence type="ECO:0000259" key="3">
    <source>
        <dbReference type="Pfam" id="PF23994"/>
    </source>
</evidence>
<feature type="compositionally biased region" description="Basic and acidic residues" evidence="1">
    <location>
        <begin position="50"/>
        <end position="67"/>
    </location>
</feature>
<feature type="transmembrane region" description="Helical" evidence="2">
    <location>
        <begin position="76"/>
        <end position="96"/>
    </location>
</feature>
<keyword evidence="5" id="KW-1185">Reference proteome</keyword>
<evidence type="ECO:0000256" key="1">
    <source>
        <dbReference type="SAM" id="MobiDB-lite"/>
    </source>
</evidence>
<accession>A0A9E7R3U6</accession>
<dbReference type="RefSeq" id="WP_260593963.1">
    <property type="nucleotide sequence ID" value="NZ_CP104003.1"/>
</dbReference>
<keyword evidence="2" id="KW-0812">Transmembrane</keyword>
<dbReference type="EMBL" id="CP104003">
    <property type="protein sequence ID" value="UWM54928.1"/>
    <property type="molecule type" value="Genomic_DNA"/>
</dbReference>
<proteinExistence type="predicted"/>
<keyword evidence="2" id="KW-1133">Transmembrane helix</keyword>
<dbReference type="KEGG" id="ssai:N0B31_01310"/>
<dbReference type="Proteomes" id="UP001057580">
    <property type="component" value="Chromosome"/>
</dbReference>
<dbReference type="GeneID" id="74941018"/>
<evidence type="ECO:0000256" key="2">
    <source>
        <dbReference type="SAM" id="Phobius"/>
    </source>
</evidence>
<keyword evidence="2" id="KW-0472">Membrane</keyword>
<gene>
    <name evidence="4" type="ORF">N0B31_01310</name>
</gene>
<feature type="compositionally biased region" description="Polar residues" evidence="1">
    <location>
        <begin position="32"/>
        <end position="42"/>
    </location>
</feature>
<dbReference type="Pfam" id="PF23994">
    <property type="entry name" value="DUF7312"/>
    <property type="match status" value="1"/>
</dbReference>
<dbReference type="InterPro" id="IPR055736">
    <property type="entry name" value="DUF7312"/>
</dbReference>